<accession>A0A821M7N1</accession>
<dbReference type="Proteomes" id="UP000663873">
    <property type="component" value="Unassembled WGS sequence"/>
</dbReference>
<dbReference type="AlphaFoldDB" id="A0A821M7N1"/>
<protein>
    <submittedName>
        <fullName evidence="1">Uncharacterized protein</fullName>
    </submittedName>
</protein>
<comment type="caution">
    <text evidence="1">The sequence shown here is derived from an EMBL/GenBank/DDBJ whole genome shotgun (WGS) entry which is preliminary data.</text>
</comment>
<dbReference type="EMBL" id="CAJOBP010042071">
    <property type="protein sequence ID" value="CAF4763279.1"/>
    <property type="molecule type" value="Genomic_DNA"/>
</dbReference>
<sequence length="84" mass="9547">MKIDMSAVFDIDYNFATANFSTGAGYPANVLKYFPRYSLNSTKAVIKKSFSKAASNKNLKPMEMKIRYIPVYQDIGPMTRCYRG</sequence>
<name>A0A821M7N1_9BILA</name>
<gene>
    <name evidence="1" type="ORF">UJA718_LOCUS39548</name>
</gene>
<keyword evidence="2" id="KW-1185">Reference proteome</keyword>
<evidence type="ECO:0000313" key="2">
    <source>
        <dbReference type="Proteomes" id="UP000663873"/>
    </source>
</evidence>
<organism evidence="1 2">
    <name type="scientific">Rotaria socialis</name>
    <dbReference type="NCBI Taxonomy" id="392032"/>
    <lineage>
        <taxon>Eukaryota</taxon>
        <taxon>Metazoa</taxon>
        <taxon>Spiralia</taxon>
        <taxon>Gnathifera</taxon>
        <taxon>Rotifera</taxon>
        <taxon>Eurotatoria</taxon>
        <taxon>Bdelloidea</taxon>
        <taxon>Philodinida</taxon>
        <taxon>Philodinidae</taxon>
        <taxon>Rotaria</taxon>
    </lineage>
</organism>
<proteinExistence type="predicted"/>
<feature type="non-terminal residue" evidence="1">
    <location>
        <position position="1"/>
    </location>
</feature>
<reference evidence="1" key="1">
    <citation type="submission" date="2021-02" db="EMBL/GenBank/DDBJ databases">
        <authorList>
            <person name="Nowell W R."/>
        </authorList>
    </citation>
    <scope>NUCLEOTIDE SEQUENCE</scope>
</reference>
<evidence type="ECO:0000313" key="1">
    <source>
        <dbReference type="EMBL" id="CAF4763279.1"/>
    </source>
</evidence>